<name>A0A0F9DDW0_9ZZZZ</name>
<protein>
    <submittedName>
        <fullName evidence="1">Uncharacterized protein</fullName>
    </submittedName>
</protein>
<evidence type="ECO:0000313" key="1">
    <source>
        <dbReference type="EMBL" id="KKL59913.1"/>
    </source>
</evidence>
<gene>
    <name evidence="1" type="ORF">LCGC14_2210520</name>
</gene>
<dbReference type="AlphaFoldDB" id="A0A0F9DDW0"/>
<proteinExistence type="predicted"/>
<accession>A0A0F9DDW0</accession>
<organism evidence="1">
    <name type="scientific">marine sediment metagenome</name>
    <dbReference type="NCBI Taxonomy" id="412755"/>
    <lineage>
        <taxon>unclassified sequences</taxon>
        <taxon>metagenomes</taxon>
        <taxon>ecological metagenomes</taxon>
    </lineage>
</organism>
<comment type="caution">
    <text evidence="1">The sequence shown here is derived from an EMBL/GenBank/DDBJ whole genome shotgun (WGS) entry which is preliminary data.</text>
</comment>
<reference evidence="1" key="1">
    <citation type="journal article" date="2015" name="Nature">
        <title>Complex archaea that bridge the gap between prokaryotes and eukaryotes.</title>
        <authorList>
            <person name="Spang A."/>
            <person name="Saw J.H."/>
            <person name="Jorgensen S.L."/>
            <person name="Zaremba-Niedzwiedzka K."/>
            <person name="Martijn J."/>
            <person name="Lind A.E."/>
            <person name="van Eijk R."/>
            <person name="Schleper C."/>
            <person name="Guy L."/>
            <person name="Ettema T.J."/>
        </authorList>
    </citation>
    <scope>NUCLEOTIDE SEQUENCE</scope>
</reference>
<dbReference type="EMBL" id="LAZR01029324">
    <property type="protein sequence ID" value="KKL59913.1"/>
    <property type="molecule type" value="Genomic_DNA"/>
</dbReference>
<sequence length="63" mass="7538">MRITIRCKNAMVLKSDSEEDLAVVMEEVNEDDIDCAKELFQSERMWEMEELDKLELPKDFRIK</sequence>